<protein>
    <recommendedName>
        <fullName evidence="2">chitinase</fullName>
        <ecNumber evidence="2">3.2.1.14</ecNumber>
    </recommendedName>
</protein>
<keyword evidence="7" id="KW-1133">Transmembrane helix</keyword>
<evidence type="ECO:0000256" key="8">
    <source>
        <dbReference type="SAM" id="SignalP"/>
    </source>
</evidence>
<dbReference type="SMART" id="SM00636">
    <property type="entry name" value="Glyco_18"/>
    <property type="match status" value="1"/>
</dbReference>
<sequence>MMIFHASFLLAALLAHSSFAQNITIDVDAIADWVPRDKPTTYQSQLTPCPISCLGVKPENWTVYSSTDRLSLCNQPLIFDLLIENPVDDSSTDVRLAACTTGDSKTTINAVFEEERSIPQQAKRQVADCVDAVETKVNLETSSSGSSPDAKSDVINAIEALGTNPSGDDCDSKILLGYSNGVVAGVYTGQSFQSATLGTTLDAVKSYIDTNGVPEEFFTQLCGNTRNAHHVLGVAISSAGKVGVIQEALKRWNRAQCVDLGPSVTIMRDVVVQEAPRIAEQVGSGNFTVNTTAAHSVLLRRADCRTTSVVSGDGCGTLASRCGISPADFTKFNSDPGLCSSLMPGQRVCCSSGTLSDIRPKPNADGTCAAYLVKSGDSCSSIAAANGLKIADLATFNDKTTWGWTGCNNLMAQVNICLSTGKPPLPAAVENAVCGPLVPGTAQPPEGESLAEQNPCPLNTCCNKWGQCGITADFCTKLEGPTGNPGTSPAGTHGCISNCGTDIVNTEKPFNKYERIGYYESWNFGRDCLYLTADRANTLGYSHIHWAFAAIDQDWNVVIDDPYNQWSKFKNLRNVKKIVSFGGWGYSTEPETYDILRRAMEPANRKVFAQKVVDFVVREGLHGADFDWEYPGAPDIPGIPPGLESDGINYLNFLLYMRKVLGTEKSLSIAAPASYWYLKAFPIDRMAKTIDYIVYMTYDLHGQWDDGSPFSVDGCPSGNCVRSHVNITETGQALSMITKAGVPTNKIFVGEASYGRSFKLEQPDCTGSMCKFTGDRMTSNAAPGKCTATGGYISNAEIKDILLSDRTARTWYDKETDSDYLLYRGTEWVGYMSPSTKEGRRGHWQKYNFAGTIDWAVDLQEFDEISERALGLEDDMDFEDGVGEPLPLCTGSGYDTLEQLDGALASIPFHCRAQYTLETLQRLLDGTMRRYSDLMNNGYDAKFRTYADAVVKTAFSSVEKFMLDNGNKYFDCVVTERIGCCSWCNTYYTPEDAKTACRYCENYQCEPTVCAPDGTGCDRDFEWRYRNVTQPCPPDYSLRGSADDNDGYYGESVYWTMRPGDAERFWGDLQSKTGIEQKDIAIRDRKFGTSHCPTSADCRNYDWYYGIPTAQGYEASDVLNPKSMVDKNYNNLKGLAPRIGDTIALMRKGDYWLNTNDLVDSVALPVAMIVEAVDNMATIEGVVEDMEEEKRKQIIMAFVTALLFFVPMAGQVLSAVASLANIGRIIAVLGTAGQLAYDIVDLVNNKGNAPMTIFSIVLAPLAFMDIVQLTRAANARRVMQAGDVAALGKNVGGKMAIVQKVTGVCLVR</sequence>
<dbReference type="Pfam" id="PF01476">
    <property type="entry name" value="LysM"/>
    <property type="match status" value="2"/>
</dbReference>
<feature type="transmembrane region" description="Helical" evidence="7">
    <location>
        <begin position="1249"/>
        <end position="1267"/>
    </location>
</feature>
<dbReference type="SUPFAM" id="SSF51445">
    <property type="entry name" value="(Trans)glycosidases"/>
    <property type="match status" value="1"/>
</dbReference>
<dbReference type="InterPro" id="IPR001223">
    <property type="entry name" value="Glyco_hydro18_cat"/>
</dbReference>
<evidence type="ECO:0000256" key="4">
    <source>
        <dbReference type="ARBA" id="ARBA00023026"/>
    </source>
</evidence>
<evidence type="ECO:0000313" key="12">
    <source>
        <dbReference type="EMBL" id="PSK36632.1"/>
    </source>
</evidence>
<dbReference type="InterPro" id="IPR053214">
    <property type="entry name" value="LysM12-like"/>
</dbReference>
<dbReference type="Proteomes" id="UP000243723">
    <property type="component" value="Unassembled WGS sequence"/>
</dbReference>
<name>A0A2P7YL00_9PEZI</name>
<feature type="domain" description="LysM" evidence="10">
    <location>
        <begin position="305"/>
        <end position="350"/>
    </location>
</feature>
<comment type="similarity">
    <text evidence="1">Belongs to the glycosyl hydrolase 18 family. Chitinase class V subfamily.</text>
</comment>
<evidence type="ECO:0000313" key="13">
    <source>
        <dbReference type="Proteomes" id="UP000243723"/>
    </source>
</evidence>
<dbReference type="InterPro" id="IPR017853">
    <property type="entry name" value="GH"/>
</dbReference>
<dbReference type="InterPro" id="IPR011583">
    <property type="entry name" value="Chitinase_II/V-like_cat"/>
</dbReference>
<evidence type="ECO:0000256" key="1">
    <source>
        <dbReference type="ARBA" id="ARBA00008682"/>
    </source>
</evidence>
<feature type="domain" description="GH18" evidence="11">
    <location>
        <begin position="513"/>
        <end position="873"/>
    </location>
</feature>
<dbReference type="InterPro" id="IPR001002">
    <property type="entry name" value="Chitin-bd_1"/>
</dbReference>
<dbReference type="GO" id="GO:0005975">
    <property type="term" value="P:carbohydrate metabolic process"/>
    <property type="evidence" value="ECO:0007669"/>
    <property type="project" value="InterPro"/>
</dbReference>
<feature type="domain" description="LysM" evidence="10">
    <location>
        <begin position="369"/>
        <end position="418"/>
    </location>
</feature>
<dbReference type="Gene3D" id="3.30.60.10">
    <property type="entry name" value="Endochitinase-like"/>
    <property type="match status" value="1"/>
</dbReference>
<dbReference type="EMBL" id="NHZQ01000419">
    <property type="protein sequence ID" value="PSK36632.1"/>
    <property type="molecule type" value="Genomic_DNA"/>
</dbReference>
<dbReference type="Gene3D" id="3.10.350.10">
    <property type="entry name" value="LysM domain"/>
    <property type="match status" value="2"/>
</dbReference>
<proteinExistence type="inferred from homology"/>
<dbReference type="PROSITE" id="PS51782">
    <property type="entry name" value="LYSM"/>
    <property type="match status" value="2"/>
</dbReference>
<keyword evidence="7" id="KW-0812">Transmembrane</keyword>
<evidence type="ECO:0000256" key="6">
    <source>
        <dbReference type="PROSITE-ProRule" id="PRU00261"/>
    </source>
</evidence>
<evidence type="ECO:0000256" key="7">
    <source>
        <dbReference type="SAM" id="Phobius"/>
    </source>
</evidence>
<dbReference type="PROSITE" id="PS51910">
    <property type="entry name" value="GH18_2"/>
    <property type="match status" value="1"/>
</dbReference>
<dbReference type="InterPro" id="IPR036779">
    <property type="entry name" value="LysM_dom_sf"/>
</dbReference>
<feature type="transmembrane region" description="Helical" evidence="7">
    <location>
        <begin position="1225"/>
        <end position="1243"/>
    </location>
</feature>
<evidence type="ECO:0000256" key="5">
    <source>
        <dbReference type="ARBA" id="ARBA00023295"/>
    </source>
</evidence>
<evidence type="ECO:0000259" key="10">
    <source>
        <dbReference type="PROSITE" id="PS51782"/>
    </source>
</evidence>
<keyword evidence="4" id="KW-0843">Virulence</keyword>
<feature type="chain" id="PRO_5015135883" description="chitinase" evidence="8">
    <location>
        <begin position="21"/>
        <end position="1308"/>
    </location>
</feature>
<feature type="signal peptide" evidence="8">
    <location>
        <begin position="1"/>
        <end position="20"/>
    </location>
</feature>
<dbReference type="SUPFAM" id="SSF54556">
    <property type="entry name" value="Chitinase insertion domain"/>
    <property type="match status" value="1"/>
</dbReference>
<dbReference type="SUPFAM" id="SSF54106">
    <property type="entry name" value="LysM domain"/>
    <property type="match status" value="2"/>
</dbReference>
<feature type="transmembrane region" description="Helical" evidence="7">
    <location>
        <begin position="1194"/>
        <end position="1213"/>
    </location>
</feature>
<dbReference type="Pfam" id="PF00704">
    <property type="entry name" value="Glyco_hydro_18"/>
    <property type="match status" value="1"/>
</dbReference>
<dbReference type="SUPFAM" id="SSF57016">
    <property type="entry name" value="Plant lectins/antimicrobial peptides"/>
    <property type="match status" value="1"/>
</dbReference>
<dbReference type="CDD" id="cd00118">
    <property type="entry name" value="LysM"/>
    <property type="match status" value="1"/>
</dbReference>
<feature type="disulfide bond" evidence="6">
    <location>
        <begin position="495"/>
        <end position="499"/>
    </location>
</feature>
<keyword evidence="5" id="KW-0326">Glycosidase</keyword>
<organism evidence="12 13">
    <name type="scientific">Elsinoe australis</name>
    <dbReference type="NCBI Taxonomy" id="40998"/>
    <lineage>
        <taxon>Eukaryota</taxon>
        <taxon>Fungi</taxon>
        <taxon>Dikarya</taxon>
        <taxon>Ascomycota</taxon>
        <taxon>Pezizomycotina</taxon>
        <taxon>Dothideomycetes</taxon>
        <taxon>Dothideomycetidae</taxon>
        <taxon>Myriangiales</taxon>
        <taxon>Elsinoaceae</taxon>
        <taxon>Elsinoe</taxon>
    </lineage>
</organism>
<dbReference type="SMART" id="SM00257">
    <property type="entry name" value="LysM"/>
    <property type="match status" value="2"/>
</dbReference>
<dbReference type="GO" id="GO:0008061">
    <property type="term" value="F:chitin binding"/>
    <property type="evidence" value="ECO:0007669"/>
    <property type="project" value="UniProtKB-UniRule"/>
</dbReference>
<keyword evidence="13" id="KW-1185">Reference proteome</keyword>
<feature type="domain" description="Chitin-binding type-1" evidence="9">
    <location>
        <begin position="431"/>
        <end position="501"/>
    </location>
</feature>
<keyword evidence="7" id="KW-0472">Membrane</keyword>
<dbReference type="EC" id="3.2.1.14" evidence="2"/>
<evidence type="ECO:0000259" key="11">
    <source>
        <dbReference type="PROSITE" id="PS51910"/>
    </source>
</evidence>
<keyword evidence="6" id="KW-1015">Disulfide bond</keyword>
<feature type="disulfide bond" evidence="6">
    <location>
        <begin position="456"/>
        <end position="468"/>
    </location>
</feature>
<evidence type="ECO:0000256" key="2">
    <source>
        <dbReference type="ARBA" id="ARBA00012729"/>
    </source>
</evidence>
<dbReference type="PROSITE" id="PS50941">
    <property type="entry name" value="CHIT_BIND_I_2"/>
    <property type="match status" value="1"/>
</dbReference>
<dbReference type="OrthoDB" id="73875at2759"/>
<feature type="disulfide bond" evidence="6">
    <location>
        <begin position="461"/>
        <end position="475"/>
    </location>
</feature>
<dbReference type="Gene3D" id="3.20.20.80">
    <property type="entry name" value="Glycosidases"/>
    <property type="match status" value="1"/>
</dbReference>
<dbReference type="InterPro" id="IPR029070">
    <property type="entry name" value="Chitinase_insertion_sf"/>
</dbReference>
<dbReference type="PANTHER" id="PTHR47700:SF2">
    <property type="entry name" value="CHITINASE"/>
    <property type="match status" value="1"/>
</dbReference>
<reference evidence="12 13" key="1">
    <citation type="submission" date="2017-05" db="EMBL/GenBank/DDBJ databases">
        <title>Draft genome sequence of Elsinoe australis.</title>
        <authorList>
            <person name="Cheng Q."/>
        </authorList>
    </citation>
    <scope>NUCLEOTIDE SEQUENCE [LARGE SCALE GENOMIC DNA]</scope>
    <source>
        <strain evidence="12 13">NL1</strain>
    </source>
</reference>
<dbReference type="InterPro" id="IPR036861">
    <property type="entry name" value="Endochitinase-like_sf"/>
</dbReference>
<dbReference type="CDD" id="cd02878">
    <property type="entry name" value="GH18_zymocin_alpha"/>
    <property type="match status" value="1"/>
</dbReference>
<gene>
    <name evidence="12" type="ORF">B9Z65_1815</name>
</gene>
<keyword evidence="5" id="KW-0378">Hydrolase</keyword>
<keyword evidence="3 6" id="KW-0147">Chitin-binding</keyword>
<comment type="caution">
    <text evidence="6">Lacks conserved residue(s) required for the propagation of feature annotation.</text>
</comment>
<dbReference type="PANTHER" id="PTHR47700">
    <property type="entry name" value="V CHITINASE, PUTATIVE (AFU_ORTHOLOGUE AFUA_6G13720)-RELATED"/>
    <property type="match status" value="1"/>
</dbReference>
<evidence type="ECO:0000259" key="9">
    <source>
        <dbReference type="PROSITE" id="PS50941"/>
    </source>
</evidence>
<dbReference type="Pfam" id="PF00187">
    <property type="entry name" value="Chitin_bind_1"/>
    <property type="match status" value="1"/>
</dbReference>
<keyword evidence="8" id="KW-0732">Signal</keyword>
<dbReference type="Gene3D" id="3.10.50.10">
    <property type="match status" value="1"/>
</dbReference>
<dbReference type="InterPro" id="IPR018392">
    <property type="entry name" value="LysM"/>
</dbReference>
<comment type="caution">
    <text evidence="12">The sequence shown here is derived from an EMBL/GenBank/DDBJ whole genome shotgun (WGS) entry which is preliminary data.</text>
</comment>
<dbReference type="GO" id="GO:0008843">
    <property type="term" value="F:endochitinase activity"/>
    <property type="evidence" value="ECO:0007669"/>
    <property type="project" value="UniProtKB-EC"/>
</dbReference>
<accession>A0A2P7YL00</accession>
<evidence type="ECO:0000256" key="3">
    <source>
        <dbReference type="ARBA" id="ARBA00022669"/>
    </source>
</evidence>
<dbReference type="STRING" id="40998.A0A2P7YL00"/>